<evidence type="ECO:0000256" key="3">
    <source>
        <dbReference type="ARBA" id="ARBA00023163"/>
    </source>
</evidence>
<keyword evidence="2 4" id="KW-0238">DNA-binding</keyword>
<dbReference type="AlphaFoldDB" id="A0AAE4CQK4"/>
<dbReference type="SUPFAM" id="SSF46689">
    <property type="entry name" value="Homeodomain-like"/>
    <property type="match status" value="1"/>
</dbReference>
<gene>
    <name evidence="6" type="ORF">J2S44_000842</name>
</gene>
<evidence type="ECO:0000313" key="7">
    <source>
        <dbReference type="Proteomes" id="UP001183629"/>
    </source>
</evidence>
<evidence type="ECO:0000259" key="5">
    <source>
        <dbReference type="PROSITE" id="PS50977"/>
    </source>
</evidence>
<dbReference type="InterPro" id="IPR050109">
    <property type="entry name" value="HTH-type_TetR-like_transc_reg"/>
</dbReference>
<dbReference type="PANTHER" id="PTHR30055">
    <property type="entry name" value="HTH-TYPE TRANSCRIPTIONAL REGULATOR RUTR"/>
    <property type="match status" value="1"/>
</dbReference>
<dbReference type="InterPro" id="IPR001647">
    <property type="entry name" value="HTH_TetR"/>
</dbReference>
<dbReference type="Pfam" id="PF00440">
    <property type="entry name" value="TetR_N"/>
    <property type="match status" value="1"/>
</dbReference>
<keyword evidence="1" id="KW-0805">Transcription regulation</keyword>
<dbReference type="InterPro" id="IPR009057">
    <property type="entry name" value="Homeodomain-like_sf"/>
</dbReference>
<protein>
    <submittedName>
        <fullName evidence="6">AcrR family transcriptional regulator</fullName>
    </submittedName>
</protein>
<evidence type="ECO:0000313" key="6">
    <source>
        <dbReference type="EMBL" id="MDR7320592.1"/>
    </source>
</evidence>
<dbReference type="GO" id="GO:0003700">
    <property type="term" value="F:DNA-binding transcription factor activity"/>
    <property type="evidence" value="ECO:0007669"/>
    <property type="project" value="TreeGrafter"/>
</dbReference>
<proteinExistence type="predicted"/>
<dbReference type="PROSITE" id="PS50977">
    <property type="entry name" value="HTH_TETR_2"/>
    <property type="match status" value="1"/>
</dbReference>
<feature type="DNA-binding region" description="H-T-H motif" evidence="4">
    <location>
        <begin position="30"/>
        <end position="49"/>
    </location>
</feature>
<accession>A0AAE4CQK4</accession>
<dbReference type="PANTHER" id="PTHR30055:SF234">
    <property type="entry name" value="HTH-TYPE TRANSCRIPTIONAL REGULATOR BETI"/>
    <property type="match status" value="1"/>
</dbReference>
<dbReference type="Proteomes" id="UP001183629">
    <property type="component" value="Unassembled WGS sequence"/>
</dbReference>
<organism evidence="6 7">
    <name type="scientific">Catenuloplanes niger</name>
    <dbReference type="NCBI Taxonomy" id="587534"/>
    <lineage>
        <taxon>Bacteria</taxon>
        <taxon>Bacillati</taxon>
        <taxon>Actinomycetota</taxon>
        <taxon>Actinomycetes</taxon>
        <taxon>Micromonosporales</taxon>
        <taxon>Micromonosporaceae</taxon>
        <taxon>Catenuloplanes</taxon>
    </lineage>
</organism>
<dbReference type="RefSeq" id="WP_310409155.1">
    <property type="nucleotide sequence ID" value="NZ_JAVDYC010000001.1"/>
</dbReference>
<evidence type="ECO:0000256" key="1">
    <source>
        <dbReference type="ARBA" id="ARBA00023015"/>
    </source>
</evidence>
<dbReference type="EMBL" id="JAVDYC010000001">
    <property type="protein sequence ID" value="MDR7320592.1"/>
    <property type="molecule type" value="Genomic_DNA"/>
</dbReference>
<keyword evidence="3" id="KW-0804">Transcription</keyword>
<dbReference type="GO" id="GO:0000976">
    <property type="term" value="F:transcription cis-regulatory region binding"/>
    <property type="evidence" value="ECO:0007669"/>
    <property type="project" value="TreeGrafter"/>
</dbReference>
<dbReference type="Gene3D" id="1.10.357.10">
    <property type="entry name" value="Tetracycline Repressor, domain 2"/>
    <property type="match status" value="1"/>
</dbReference>
<evidence type="ECO:0000256" key="4">
    <source>
        <dbReference type="PROSITE-ProRule" id="PRU00335"/>
    </source>
</evidence>
<reference evidence="6 7" key="1">
    <citation type="submission" date="2023-07" db="EMBL/GenBank/DDBJ databases">
        <title>Sequencing the genomes of 1000 actinobacteria strains.</title>
        <authorList>
            <person name="Klenk H.-P."/>
        </authorList>
    </citation>
    <scope>NUCLEOTIDE SEQUENCE [LARGE SCALE GENOMIC DNA]</scope>
    <source>
        <strain evidence="6 7">DSM 44711</strain>
    </source>
</reference>
<evidence type="ECO:0000256" key="2">
    <source>
        <dbReference type="ARBA" id="ARBA00023125"/>
    </source>
</evidence>
<feature type="domain" description="HTH tetR-type" evidence="5">
    <location>
        <begin position="6"/>
        <end position="67"/>
    </location>
</feature>
<comment type="caution">
    <text evidence="6">The sequence shown here is derived from an EMBL/GenBank/DDBJ whole genome shotgun (WGS) entry which is preliminary data.</text>
</comment>
<name>A0AAE4CQK4_9ACTN</name>
<sequence length="177" mass="19282">MRADKARNREAVLAAVGRLLDEATDPDEVSMDAVAAAAGVGKGTIFRGFGDRATLIRTLYDERVARELTVPPDGDSPADTALALLTRVWTFKQRHRGLTLALERDGQGSPYRTAGYERLHAALTDLLSRARGPANARFLAHALLAAVRSDLVEHLRQEPGTDPLAGLRDLVHHTFRP</sequence>
<keyword evidence="7" id="KW-1185">Reference proteome</keyword>